<accession>A0A4D6XR18</accession>
<dbReference type="GO" id="GO:0005524">
    <property type="term" value="F:ATP binding"/>
    <property type="evidence" value="ECO:0007669"/>
    <property type="project" value="UniProtKB-UniRule"/>
</dbReference>
<evidence type="ECO:0000256" key="11">
    <source>
        <dbReference type="RuleBase" id="RU000336"/>
    </source>
</evidence>
<evidence type="ECO:0000256" key="7">
    <source>
        <dbReference type="ARBA" id="ARBA00022917"/>
    </source>
</evidence>
<dbReference type="InterPro" id="IPR012340">
    <property type="entry name" value="NA-bd_OB-fold"/>
</dbReference>
<evidence type="ECO:0000256" key="9">
    <source>
        <dbReference type="ARBA" id="ARBA00048573"/>
    </source>
</evidence>
<evidence type="ECO:0000259" key="12">
    <source>
        <dbReference type="PROSITE" id="PS50862"/>
    </source>
</evidence>
<dbReference type="InterPro" id="IPR018149">
    <property type="entry name" value="Lys-tRNA-synth_II_C"/>
</dbReference>
<evidence type="ECO:0000256" key="6">
    <source>
        <dbReference type="ARBA" id="ARBA00022840"/>
    </source>
</evidence>
<dbReference type="Gene3D" id="3.30.930.10">
    <property type="entry name" value="Bira Bifunctional Protein, Domain 2"/>
    <property type="match status" value="1"/>
</dbReference>
<keyword evidence="10 11" id="KW-0460">Magnesium</keyword>
<dbReference type="InterPro" id="IPR002313">
    <property type="entry name" value="Lys-tRNA-ligase_II"/>
</dbReference>
<keyword evidence="2 10" id="KW-0963">Cytoplasm</keyword>
<dbReference type="PANTHER" id="PTHR42918">
    <property type="entry name" value="LYSYL-TRNA SYNTHETASE"/>
    <property type="match status" value="1"/>
</dbReference>
<evidence type="ECO:0000256" key="10">
    <source>
        <dbReference type="HAMAP-Rule" id="MF_00252"/>
    </source>
</evidence>
<evidence type="ECO:0000313" key="13">
    <source>
        <dbReference type="EMBL" id="QCI19453.1"/>
    </source>
</evidence>
<dbReference type="AlphaFoldDB" id="A0A4D6XR18"/>
<dbReference type="CDD" id="cd04322">
    <property type="entry name" value="LysRS_N"/>
    <property type="match status" value="1"/>
</dbReference>
<comment type="subcellular location">
    <subcellularLocation>
        <location evidence="10">Cytoplasm</location>
    </subcellularLocation>
</comment>
<dbReference type="Pfam" id="PF00152">
    <property type="entry name" value="tRNA-synt_2"/>
    <property type="match status" value="1"/>
</dbReference>
<feature type="domain" description="Aminoacyl-transfer RNA synthetases class-II family profile" evidence="12">
    <location>
        <begin position="182"/>
        <end position="501"/>
    </location>
</feature>
<dbReference type="InterPro" id="IPR044136">
    <property type="entry name" value="Lys-tRNA-ligase_II_N"/>
</dbReference>
<comment type="subunit">
    <text evidence="10">Homodimer.</text>
</comment>
<dbReference type="Gene3D" id="2.40.50.140">
    <property type="entry name" value="Nucleic acid-binding proteins"/>
    <property type="match status" value="1"/>
</dbReference>
<keyword evidence="8 10" id="KW-0030">Aminoacyl-tRNA synthetase</keyword>
<dbReference type="NCBIfam" id="NF001756">
    <property type="entry name" value="PRK00484.1"/>
    <property type="match status" value="1"/>
</dbReference>
<dbReference type="SUPFAM" id="SSF50249">
    <property type="entry name" value="Nucleic acid-binding proteins"/>
    <property type="match status" value="1"/>
</dbReference>
<dbReference type="EC" id="6.1.1.6" evidence="10"/>
<keyword evidence="6 10" id="KW-0067">ATP-binding</keyword>
<keyword evidence="7 10" id="KW-0648">Protein biosynthesis</keyword>
<dbReference type="InterPro" id="IPR045864">
    <property type="entry name" value="aa-tRNA-synth_II/BPL/LPL"/>
</dbReference>
<dbReference type="GO" id="GO:0004824">
    <property type="term" value="F:lysine-tRNA ligase activity"/>
    <property type="evidence" value="ECO:0007669"/>
    <property type="project" value="UniProtKB-UniRule"/>
</dbReference>
<evidence type="ECO:0000313" key="14">
    <source>
        <dbReference type="Proteomes" id="UP000298677"/>
    </source>
</evidence>
<dbReference type="GO" id="GO:0000287">
    <property type="term" value="F:magnesium ion binding"/>
    <property type="evidence" value="ECO:0007669"/>
    <property type="project" value="UniProtKB-UniRule"/>
</dbReference>
<dbReference type="InterPro" id="IPR004365">
    <property type="entry name" value="NA-bd_OB_tRNA"/>
</dbReference>
<dbReference type="RefSeq" id="WP_158341907.1">
    <property type="nucleotide sequence ID" value="NZ_CP033012.1"/>
</dbReference>
<feature type="binding site" evidence="10">
    <location>
        <position position="413"/>
    </location>
    <ligand>
        <name>Mg(2+)</name>
        <dbReference type="ChEBI" id="CHEBI:18420"/>
        <label>1</label>
    </ligand>
</feature>
<keyword evidence="14" id="KW-1185">Reference proteome</keyword>
<sequence>MNKNLIYSELRQQSTEKKTRYEKLGFMKKNGFNFPNSFKRSHTADSLHKKYKTYTRDMLKKNIVKVSIAGRVMQKRIMGKSSFLTLKDVNTLIQIYYKENCIENNIYLSSNNILDIGDILGITGYLFRTKTKELSVYCKNIVLLTKSINSFPDKFHGLLNKELCYRKRYLDLIMNKKTFFRFQQRSYILSKIRRFMEKNKFLEVETPIMQNIPGGANARPFITHHNSLDIDIYLRIAPELYLKRLIIGGFDKIFEINKSFRNEGVSIRHNPEFTMMEAYMAYCNYKDAMGFIENLFLYLCTIITGKYVIEFDKYVINFKNKFKVMSMKESILLFNSNIKSSDLNDYKKLQNISLSLGIKKDKKWGIGKILNEIFEKTVEKKLIEPTFIIDYPTEVSPLAKNKKNSIEYTERFELFIGGYEIGNGFSELNDSEEQKTRFLQQKNYYKNAKQENFFYDNSYINALEYGLPPTAGLGIGIDRLVMLFTNQKNIRDVILFPVLRPKNIK</sequence>
<keyword evidence="5 10" id="KW-0547">Nucleotide-binding</keyword>
<dbReference type="CDD" id="cd00775">
    <property type="entry name" value="LysRS_core"/>
    <property type="match status" value="1"/>
</dbReference>
<dbReference type="HAMAP" id="MF_00252">
    <property type="entry name" value="Lys_tRNA_synth_class2"/>
    <property type="match status" value="1"/>
</dbReference>
<keyword evidence="4 10" id="KW-0479">Metal-binding</keyword>
<keyword evidence="3 10" id="KW-0436">Ligase</keyword>
<dbReference type="Pfam" id="PF01336">
    <property type="entry name" value="tRNA_anti-codon"/>
    <property type="match status" value="1"/>
</dbReference>
<dbReference type="NCBIfam" id="TIGR00499">
    <property type="entry name" value="lysS_bact"/>
    <property type="match status" value="1"/>
</dbReference>
<dbReference type="GO" id="GO:0006430">
    <property type="term" value="P:lysyl-tRNA aminoacylation"/>
    <property type="evidence" value="ECO:0007669"/>
    <property type="project" value="UniProtKB-UniRule"/>
</dbReference>
<organism evidence="13 14">
    <name type="scientific">Buchnera aphidicola</name>
    <name type="common">Anoecia oenotherae</name>
    <dbReference type="NCBI Taxonomy" id="1241833"/>
    <lineage>
        <taxon>Bacteria</taxon>
        <taxon>Pseudomonadati</taxon>
        <taxon>Pseudomonadota</taxon>
        <taxon>Gammaproteobacteria</taxon>
        <taxon>Enterobacterales</taxon>
        <taxon>Erwiniaceae</taxon>
        <taxon>Buchnera</taxon>
    </lineage>
</organism>
<evidence type="ECO:0000256" key="3">
    <source>
        <dbReference type="ARBA" id="ARBA00022598"/>
    </source>
</evidence>
<protein>
    <recommendedName>
        <fullName evidence="10">Lysine--tRNA ligase</fullName>
        <ecNumber evidence="10">6.1.1.6</ecNumber>
    </recommendedName>
    <alternativeName>
        <fullName evidence="10">Lysyl-tRNA synthetase</fullName>
        <shortName evidence="10">LysRS</shortName>
    </alternativeName>
</protein>
<dbReference type="InterPro" id="IPR006195">
    <property type="entry name" value="aa-tRNA-synth_II"/>
</dbReference>
<dbReference type="Proteomes" id="UP000298677">
    <property type="component" value="Chromosome"/>
</dbReference>
<dbReference type="PRINTS" id="PR00982">
    <property type="entry name" value="TRNASYNTHLYS"/>
</dbReference>
<dbReference type="PROSITE" id="PS50862">
    <property type="entry name" value="AA_TRNA_LIGASE_II"/>
    <property type="match status" value="1"/>
</dbReference>
<dbReference type="GO" id="GO:0005829">
    <property type="term" value="C:cytosol"/>
    <property type="evidence" value="ECO:0007669"/>
    <property type="project" value="TreeGrafter"/>
</dbReference>
<evidence type="ECO:0000256" key="1">
    <source>
        <dbReference type="ARBA" id="ARBA00008226"/>
    </source>
</evidence>
<comment type="similarity">
    <text evidence="1 10">Belongs to the class-II aminoacyl-tRNA synthetase family.</text>
</comment>
<feature type="binding site" evidence="10">
    <location>
        <position position="420"/>
    </location>
    <ligand>
        <name>Mg(2+)</name>
        <dbReference type="ChEBI" id="CHEBI:18420"/>
        <label>2</label>
    </ligand>
</feature>
<evidence type="ECO:0000256" key="5">
    <source>
        <dbReference type="ARBA" id="ARBA00022741"/>
    </source>
</evidence>
<dbReference type="GO" id="GO:0000049">
    <property type="term" value="F:tRNA binding"/>
    <property type="evidence" value="ECO:0007669"/>
    <property type="project" value="TreeGrafter"/>
</dbReference>
<evidence type="ECO:0000256" key="2">
    <source>
        <dbReference type="ARBA" id="ARBA00022490"/>
    </source>
</evidence>
<comment type="catalytic activity">
    <reaction evidence="9 10 11">
        <text>tRNA(Lys) + L-lysine + ATP = L-lysyl-tRNA(Lys) + AMP + diphosphate</text>
        <dbReference type="Rhea" id="RHEA:20792"/>
        <dbReference type="Rhea" id="RHEA-COMP:9696"/>
        <dbReference type="Rhea" id="RHEA-COMP:9697"/>
        <dbReference type="ChEBI" id="CHEBI:30616"/>
        <dbReference type="ChEBI" id="CHEBI:32551"/>
        <dbReference type="ChEBI" id="CHEBI:33019"/>
        <dbReference type="ChEBI" id="CHEBI:78442"/>
        <dbReference type="ChEBI" id="CHEBI:78529"/>
        <dbReference type="ChEBI" id="CHEBI:456215"/>
        <dbReference type="EC" id="6.1.1.6"/>
    </reaction>
</comment>
<name>A0A4D6XR18_9GAMM</name>
<evidence type="ECO:0000256" key="4">
    <source>
        <dbReference type="ARBA" id="ARBA00022723"/>
    </source>
</evidence>
<dbReference type="SUPFAM" id="SSF55681">
    <property type="entry name" value="Class II aaRS and biotin synthetases"/>
    <property type="match status" value="1"/>
</dbReference>
<evidence type="ECO:0000256" key="8">
    <source>
        <dbReference type="ARBA" id="ARBA00023146"/>
    </source>
</evidence>
<dbReference type="InterPro" id="IPR004364">
    <property type="entry name" value="Aa-tRNA-synt_II"/>
</dbReference>
<reference evidence="13 14" key="1">
    <citation type="submission" date="2018-10" db="EMBL/GenBank/DDBJ databases">
        <title>Comparative functional genomics of the obligate endosymbiont Buchnera aphidicola.</title>
        <authorList>
            <person name="Chong R.A."/>
        </authorList>
    </citation>
    <scope>NUCLEOTIDE SEQUENCE [LARGE SCALE GENOMIC DNA]</scope>
    <source>
        <strain evidence="13 14">Aoe</strain>
    </source>
</reference>
<dbReference type="FunFam" id="2.40.50.140:FF:000024">
    <property type="entry name" value="Lysine--tRNA ligase"/>
    <property type="match status" value="1"/>
</dbReference>
<gene>
    <name evidence="10 13" type="primary">lysS</name>
    <name evidence="13" type="ORF">D9V65_01730</name>
</gene>
<proteinExistence type="inferred from homology"/>
<dbReference type="EMBL" id="CP033012">
    <property type="protein sequence ID" value="QCI19453.1"/>
    <property type="molecule type" value="Genomic_DNA"/>
</dbReference>
<dbReference type="OrthoDB" id="9762036at2"/>
<comment type="cofactor">
    <cofactor evidence="10 11">
        <name>Mg(2+)</name>
        <dbReference type="ChEBI" id="CHEBI:18420"/>
    </cofactor>
    <text evidence="10 11">Binds 3 Mg(2+) ions per subunit.</text>
</comment>
<feature type="binding site" evidence="10">
    <location>
        <position position="420"/>
    </location>
    <ligand>
        <name>Mg(2+)</name>
        <dbReference type="ChEBI" id="CHEBI:18420"/>
        <label>1</label>
    </ligand>
</feature>
<dbReference type="PANTHER" id="PTHR42918:SF15">
    <property type="entry name" value="LYSINE--TRNA LIGASE, CHLOROPLASTIC_MITOCHONDRIAL"/>
    <property type="match status" value="1"/>
</dbReference>